<dbReference type="KEGG" id="mphy:MCBMB27_02629"/>
<reference evidence="2 4" key="1">
    <citation type="submission" date="2016-04" db="EMBL/GenBank/DDBJ databases">
        <title>Complete genome sequencing and analysis of CBMB27, Methylobacterium phyllosphaerae isolated from leaf tissues of rice (Oryza sativa L.).</title>
        <authorList>
            <person name="Lee Y."/>
            <person name="Hwangbo K."/>
            <person name="Chung H."/>
            <person name="Yoo J."/>
            <person name="Kim K.Y."/>
            <person name="Sa T.M."/>
            <person name="Um Y."/>
            <person name="Madhaiyan M."/>
        </authorList>
    </citation>
    <scope>NUCLEOTIDE SEQUENCE [LARGE SCALE GENOMIC DNA]</scope>
    <source>
        <strain evidence="2 4">CBMB27</strain>
    </source>
</reference>
<evidence type="ECO:0000313" key="3">
    <source>
        <dbReference type="EMBL" id="SFH01554.1"/>
    </source>
</evidence>
<evidence type="ECO:0000313" key="5">
    <source>
        <dbReference type="Proteomes" id="UP000199140"/>
    </source>
</evidence>
<dbReference type="AlphaFoldDB" id="A0AAE8HSI2"/>
<dbReference type="Proteomes" id="UP000199140">
    <property type="component" value="Unassembled WGS sequence"/>
</dbReference>
<accession>A0AAE8HSI2</accession>
<dbReference type="RefSeq" id="WP_075380569.1">
    <property type="nucleotide sequence ID" value="NZ_CP015367.1"/>
</dbReference>
<protein>
    <submittedName>
        <fullName evidence="3">Uncharacterized protein</fullName>
    </submittedName>
</protein>
<proteinExistence type="predicted"/>
<organism evidence="3 5">
    <name type="scientific">Methylobacterium phyllosphaerae</name>
    <dbReference type="NCBI Taxonomy" id="418223"/>
    <lineage>
        <taxon>Bacteria</taxon>
        <taxon>Pseudomonadati</taxon>
        <taxon>Pseudomonadota</taxon>
        <taxon>Alphaproteobacteria</taxon>
        <taxon>Hyphomicrobiales</taxon>
        <taxon>Methylobacteriaceae</taxon>
        <taxon>Methylobacterium</taxon>
    </lineage>
</organism>
<evidence type="ECO:0000313" key="2">
    <source>
        <dbReference type="EMBL" id="APT31920.1"/>
    </source>
</evidence>
<dbReference type="EMBL" id="FOPK01000012">
    <property type="protein sequence ID" value="SFH01554.1"/>
    <property type="molecule type" value="Genomic_DNA"/>
</dbReference>
<name>A0AAE8HSI2_9HYPH</name>
<feature type="region of interest" description="Disordered" evidence="1">
    <location>
        <begin position="63"/>
        <end position="82"/>
    </location>
</feature>
<evidence type="ECO:0000313" key="4">
    <source>
        <dbReference type="Proteomes" id="UP000185487"/>
    </source>
</evidence>
<sequence>MPIPTTTDLTDEPNTDLVMVNGLIARKEAGEPVDGDILALLTDMERVGLTDTEAYVALDAYRPGSVEGATGGDDDAARTAEM</sequence>
<reference evidence="3 5" key="2">
    <citation type="submission" date="2016-10" db="EMBL/GenBank/DDBJ databases">
        <authorList>
            <person name="Varghese N."/>
            <person name="Submissions S."/>
        </authorList>
    </citation>
    <scope>NUCLEOTIDE SEQUENCE [LARGE SCALE GENOMIC DNA]</scope>
    <source>
        <strain evidence="3 5">CBMB27</strain>
    </source>
</reference>
<evidence type="ECO:0000256" key="1">
    <source>
        <dbReference type="SAM" id="MobiDB-lite"/>
    </source>
</evidence>
<keyword evidence="4" id="KW-1185">Reference proteome</keyword>
<dbReference type="Proteomes" id="UP000185487">
    <property type="component" value="Chromosome"/>
</dbReference>
<gene>
    <name evidence="2" type="ORF">MCBMB27_02629</name>
    <name evidence="3" type="ORF">SAMN05192567_11238</name>
</gene>
<dbReference type="EMBL" id="CP015367">
    <property type="protein sequence ID" value="APT31920.1"/>
    <property type="molecule type" value="Genomic_DNA"/>
</dbReference>